<feature type="compositionally biased region" description="Polar residues" evidence="1">
    <location>
        <begin position="202"/>
        <end position="217"/>
    </location>
</feature>
<evidence type="ECO:0000256" key="1">
    <source>
        <dbReference type="SAM" id="MobiDB-lite"/>
    </source>
</evidence>
<dbReference type="EMBL" id="CP141888">
    <property type="protein sequence ID" value="WRT68831.1"/>
    <property type="molecule type" value="Genomic_DNA"/>
</dbReference>
<dbReference type="RefSeq" id="XP_062793570.1">
    <property type="nucleotide sequence ID" value="XM_062937519.1"/>
</dbReference>
<keyword evidence="3" id="KW-1185">Reference proteome</keyword>
<feature type="compositionally biased region" description="Polar residues" evidence="1">
    <location>
        <begin position="225"/>
        <end position="245"/>
    </location>
</feature>
<evidence type="ECO:0000313" key="2">
    <source>
        <dbReference type="EMBL" id="WRT68831.1"/>
    </source>
</evidence>
<feature type="region of interest" description="Disordered" evidence="1">
    <location>
        <begin position="190"/>
        <end position="259"/>
    </location>
</feature>
<accession>A0ABZ1D462</accession>
<feature type="region of interest" description="Disordered" evidence="1">
    <location>
        <begin position="153"/>
        <end position="172"/>
    </location>
</feature>
<sequence length="259" mass="29961">MPLSRAINYDVKWNYMILSEHSLPEDAPKEVREEARKRDRFEKLSNDIAHKRRRDQVVAIMKEARSMLRDVEEPIPLLTFGQAKWQILLRLLLSSIHTSLGHPWRAYRNSENAGHAIRQLTAVGCYFNEGVWLWMFDRATYLRAVTFKAWREKVRKEEPDSDPESSESETEWLTSDIVDKWYEEMEEAIEGASPSFGRETPPSWSTRASSGVETHLQTPRHSKSTRSGSSVAIKSLTPLASPSSMRSRKFSFTEESKEK</sequence>
<proteinExistence type="predicted"/>
<evidence type="ECO:0000313" key="3">
    <source>
        <dbReference type="Proteomes" id="UP001329825"/>
    </source>
</evidence>
<gene>
    <name evidence="2" type="ORF">IL334_005812</name>
</gene>
<dbReference type="Proteomes" id="UP001329825">
    <property type="component" value="Chromosome 8"/>
</dbReference>
<dbReference type="GeneID" id="87957942"/>
<protein>
    <submittedName>
        <fullName evidence="2">Uncharacterized protein</fullName>
    </submittedName>
</protein>
<name>A0ABZ1D462_9TREE</name>
<feature type="compositionally biased region" description="Acidic residues" evidence="1">
    <location>
        <begin position="159"/>
        <end position="170"/>
    </location>
</feature>
<organism evidence="2 3">
    <name type="scientific">Kwoniella shivajii</name>
    <dbReference type="NCBI Taxonomy" id="564305"/>
    <lineage>
        <taxon>Eukaryota</taxon>
        <taxon>Fungi</taxon>
        <taxon>Dikarya</taxon>
        <taxon>Basidiomycota</taxon>
        <taxon>Agaricomycotina</taxon>
        <taxon>Tremellomycetes</taxon>
        <taxon>Tremellales</taxon>
        <taxon>Cryptococcaceae</taxon>
        <taxon>Kwoniella</taxon>
    </lineage>
</organism>
<reference evidence="2 3" key="1">
    <citation type="submission" date="2024-01" db="EMBL/GenBank/DDBJ databases">
        <title>Comparative genomics of Cryptococcus and Kwoniella reveals pathogenesis evolution and contrasting modes of karyotype evolution via chromosome fusion or intercentromeric recombination.</title>
        <authorList>
            <person name="Coelho M.A."/>
            <person name="David-Palma M."/>
            <person name="Shea T."/>
            <person name="Bowers K."/>
            <person name="McGinley-Smith S."/>
            <person name="Mohammad A.W."/>
            <person name="Gnirke A."/>
            <person name="Yurkov A.M."/>
            <person name="Nowrousian M."/>
            <person name="Sun S."/>
            <person name="Cuomo C.A."/>
            <person name="Heitman J."/>
        </authorList>
    </citation>
    <scope>NUCLEOTIDE SEQUENCE [LARGE SCALE GENOMIC DNA]</scope>
    <source>
        <strain evidence="2">CBS 11374</strain>
    </source>
</reference>